<sequence>MIAVPASERAFFAASALLFTLSATLTVVGGAPMSGMDVMPMPGGWTLSMIWMRMPGHSWSGTAASFLVMWEVMMVAMMLPSLVPTLRRYRQAVSATDGMHLDMLTVLVGTGYFFAWSVFGMLVFPLGAALAAAEMQSPALARSVPLMVGVMVLLAGATQFTPWKARQLTRCRDALRHTRTLPGQPGAAWRQGMCLGLHCCLSCANLTAIQLVIGVMDLRAMALVTSAIIAERFAPAGKLVARAIGVLTIGAGAFLMT</sequence>
<feature type="transmembrane region" description="Helical" evidence="1">
    <location>
        <begin position="59"/>
        <end position="83"/>
    </location>
</feature>
<dbReference type="AlphaFoldDB" id="A0A432M1Z6"/>
<evidence type="ECO:0000313" key="2">
    <source>
        <dbReference type="EMBL" id="RUL71858.1"/>
    </source>
</evidence>
<proteinExistence type="predicted"/>
<reference evidence="2 3" key="1">
    <citation type="submission" date="2018-12" db="EMBL/GenBank/DDBJ databases">
        <title>Dyella dinghuensis sp. nov. DHOA06 and Dyella choica sp. nov. 4M-K27, isolated from forest soil.</title>
        <authorList>
            <person name="Qiu L.-H."/>
            <person name="Gao Z.-H."/>
        </authorList>
    </citation>
    <scope>NUCLEOTIDE SEQUENCE [LARGE SCALE GENOMIC DNA]</scope>
    <source>
        <strain evidence="2 3">4M-K27</strain>
    </source>
</reference>
<feature type="transmembrane region" description="Helical" evidence="1">
    <location>
        <begin position="139"/>
        <end position="160"/>
    </location>
</feature>
<keyword evidence="1" id="KW-0472">Membrane</keyword>
<keyword evidence="1" id="KW-0812">Transmembrane</keyword>
<dbReference type="Pfam" id="PF09948">
    <property type="entry name" value="PpoB2"/>
    <property type="match status" value="1"/>
</dbReference>
<evidence type="ECO:0000313" key="3">
    <source>
        <dbReference type="Proteomes" id="UP000274358"/>
    </source>
</evidence>
<evidence type="ECO:0000256" key="1">
    <source>
        <dbReference type="SAM" id="Phobius"/>
    </source>
</evidence>
<keyword evidence="3" id="KW-1185">Reference proteome</keyword>
<accession>A0A432M1Z6</accession>
<dbReference type="InterPro" id="IPR018688">
    <property type="entry name" value="PpoB2-like"/>
</dbReference>
<feature type="transmembrane region" description="Helical" evidence="1">
    <location>
        <begin position="239"/>
        <end position="256"/>
    </location>
</feature>
<comment type="caution">
    <text evidence="2">The sequence shown here is derived from an EMBL/GenBank/DDBJ whole genome shotgun (WGS) entry which is preliminary data.</text>
</comment>
<name>A0A432M1Z6_9GAMM</name>
<dbReference type="Proteomes" id="UP000274358">
    <property type="component" value="Unassembled WGS sequence"/>
</dbReference>
<dbReference type="RefSeq" id="WP_126686247.1">
    <property type="nucleotide sequence ID" value="NZ_RYYV01000017.1"/>
</dbReference>
<dbReference type="EMBL" id="RYYV01000017">
    <property type="protein sequence ID" value="RUL71858.1"/>
    <property type="molecule type" value="Genomic_DNA"/>
</dbReference>
<gene>
    <name evidence="2" type="ORF">EKH80_18360</name>
</gene>
<keyword evidence="1" id="KW-1133">Transmembrane helix</keyword>
<protein>
    <submittedName>
        <fullName evidence="2">DUF2182 domain-containing protein</fullName>
    </submittedName>
</protein>
<feature type="transmembrane region" description="Helical" evidence="1">
    <location>
        <begin position="104"/>
        <end position="133"/>
    </location>
</feature>
<organism evidence="2 3">
    <name type="scientific">Dyella choica</name>
    <dbReference type="NCBI Taxonomy" id="1927959"/>
    <lineage>
        <taxon>Bacteria</taxon>
        <taxon>Pseudomonadati</taxon>
        <taxon>Pseudomonadota</taxon>
        <taxon>Gammaproteobacteria</taxon>
        <taxon>Lysobacterales</taxon>
        <taxon>Rhodanobacteraceae</taxon>
        <taxon>Dyella</taxon>
    </lineage>
</organism>
<dbReference type="OrthoDB" id="980055at2"/>